<feature type="chain" id="PRO_5045848173" evidence="2">
    <location>
        <begin position="22"/>
        <end position="276"/>
    </location>
</feature>
<dbReference type="Gene3D" id="3.40.50.1820">
    <property type="entry name" value="alpha/beta hydrolase"/>
    <property type="match status" value="1"/>
</dbReference>
<dbReference type="PANTHER" id="PTHR22946:SF9">
    <property type="entry name" value="POLYKETIDE TRANSFERASE AF380"/>
    <property type="match status" value="1"/>
</dbReference>
<protein>
    <submittedName>
        <fullName evidence="4">Dienelactone hydrolase family protein</fullName>
        <ecNumber evidence="4">3.1.-.-</ecNumber>
    </submittedName>
</protein>
<keyword evidence="2" id="KW-0732">Signal</keyword>
<dbReference type="InterPro" id="IPR029058">
    <property type="entry name" value="AB_hydrolase_fold"/>
</dbReference>
<dbReference type="InterPro" id="IPR002925">
    <property type="entry name" value="Dienelactn_hydro"/>
</dbReference>
<evidence type="ECO:0000259" key="3">
    <source>
        <dbReference type="Pfam" id="PF01738"/>
    </source>
</evidence>
<gene>
    <name evidence="4" type="ORF">ACFFJ6_17640</name>
</gene>
<dbReference type="SUPFAM" id="SSF53474">
    <property type="entry name" value="alpha/beta-Hydrolases"/>
    <property type="match status" value="1"/>
</dbReference>
<dbReference type="Pfam" id="PF01738">
    <property type="entry name" value="DLH"/>
    <property type="match status" value="1"/>
</dbReference>
<accession>A0ABV6EVS5</accession>
<reference evidence="4 5" key="1">
    <citation type="submission" date="2024-09" db="EMBL/GenBank/DDBJ databases">
        <authorList>
            <person name="Sun Q."/>
            <person name="Mori K."/>
        </authorList>
    </citation>
    <scope>NUCLEOTIDE SEQUENCE [LARGE SCALE GENOMIC DNA]</scope>
    <source>
        <strain evidence="4 5">KCTC 23279</strain>
    </source>
</reference>
<keyword evidence="1 4" id="KW-0378">Hydrolase</keyword>
<organism evidence="4 5">
    <name type="scientific">Rhodopseudomonas telluris</name>
    <dbReference type="NCBI Taxonomy" id="644215"/>
    <lineage>
        <taxon>Bacteria</taxon>
        <taxon>Pseudomonadati</taxon>
        <taxon>Pseudomonadota</taxon>
        <taxon>Alphaproteobacteria</taxon>
        <taxon>Hyphomicrobiales</taxon>
        <taxon>Nitrobacteraceae</taxon>
        <taxon>Rhodopseudomonas</taxon>
    </lineage>
</organism>
<dbReference type="InterPro" id="IPR050261">
    <property type="entry name" value="FrsA_esterase"/>
</dbReference>
<evidence type="ECO:0000313" key="4">
    <source>
        <dbReference type="EMBL" id="MFC0242318.1"/>
    </source>
</evidence>
<name>A0ABV6EVS5_9BRAD</name>
<dbReference type="PANTHER" id="PTHR22946">
    <property type="entry name" value="DIENELACTONE HYDROLASE DOMAIN-CONTAINING PROTEIN-RELATED"/>
    <property type="match status" value="1"/>
</dbReference>
<dbReference type="Proteomes" id="UP001589775">
    <property type="component" value="Unassembled WGS sequence"/>
</dbReference>
<comment type="caution">
    <text evidence="4">The sequence shown here is derived from an EMBL/GenBank/DDBJ whole genome shotgun (WGS) entry which is preliminary data.</text>
</comment>
<keyword evidence="5" id="KW-1185">Reference proteome</keyword>
<evidence type="ECO:0000313" key="5">
    <source>
        <dbReference type="Proteomes" id="UP001589775"/>
    </source>
</evidence>
<sequence>MRLPLLLSIAAWVCAGHVAIAAPAAPETVEIPRSGGVLRAQLYKPEGDGPFPAVIALHGCAGLGSQSVAVRPRYADWAEQLLKTGHAVLLPDSYGSRDVGPQCHAKTRRATARRERLADISAARHWLAEQPWIHRQRIGLVGWDTGATALLWAVRPQLALAKGEPEFRSAVAFYPDCRTSARLGWSARVPTLVLIGGNDDITSPSACRTMVDGAQGRSALARLVVYPGAYHDFDLNGVKPHLTSAADPEVPEQGHLGFDPAARSDAEKRLAHWLGR</sequence>
<evidence type="ECO:0000256" key="1">
    <source>
        <dbReference type="ARBA" id="ARBA00022801"/>
    </source>
</evidence>
<dbReference type="GO" id="GO:0016787">
    <property type="term" value="F:hydrolase activity"/>
    <property type="evidence" value="ECO:0007669"/>
    <property type="project" value="UniProtKB-KW"/>
</dbReference>
<proteinExistence type="predicted"/>
<dbReference type="EC" id="3.1.-.-" evidence="4"/>
<dbReference type="EMBL" id="JBHLWM010000007">
    <property type="protein sequence ID" value="MFC0242318.1"/>
    <property type="molecule type" value="Genomic_DNA"/>
</dbReference>
<dbReference type="RefSeq" id="WP_378390168.1">
    <property type="nucleotide sequence ID" value="NZ_JBHLWM010000007.1"/>
</dbReference>
<feature type="domain" description="Dienelactone hydrolase" evidence="3">
    <location>
        <begin position="39"/>
        <end position="274"/>
    </location>
</feature>
<evidence type="ECO:0000256" key="2">
    <source>
        <dbReference type="SAM" id="SignalP"/>
    </source>
</evidence>
<feature type="signal peptide" evidence="2">
    <location>
        <begin position="1"/>
        <end position="21"/>
    </location>
</feature>